<keyword evidence="3" id="KW-0256">Endoplasmic reticulum</keyword>
<dbReference type="OrthoDB" id="3990054at2759"/>
<keyword evidence="2 8" id="KW-0812">Transmembrane</keyword>
<evidence type="ECO:0000256" key="2">
    <source>
        <dbReference type="ARBA" id="ARBA00022692"/>
    </source>
</evidence>
<dbReference type="EMBL" id="NBII01000002">
    <property type="protein sequence ID" value="PAV22279.1"/>
    <property type="molecule type" value="Genomic_DNA"/>
</dbReference>
<gene>
    <name evidence="9" type="ORF">PNOK_0223600</name>
</gene>
<dbReference type="Pfam" id="PF06775">
    <property type="entry name" value="Seipin"/>
    <property type="match status" value="1"/>
</dbReference>
<comment type="subcellular location">
    <subcellularLocation>
        <location evidence="1">Endoplasmic reticulum membrane</location>
        <topology evidence="1">Multi-pass membrane protein</topology>
    </subcellularLocation>
</comment>
<dbReference type="GO" id="GO:0140042">
    <property type="term" value="P:lipid droplet formation"/>
    <property type="evidence" value="ECO:0007669"/>
    <property type="project" value="UniProtKB-ARBA"/>
</dbReference>
<protein>
    <submittedName>
        <fullName evidence="9">Uncharacterized protein</fullName>
    </submittedName>
</protein>
<evidence type="ECO:0000313" key="10">
    <source>
        <dbReference type="Proteomes" id="UP000217199"/>
    </source>
</evidence>
<feature type="transmembrane region" description="Helical" evidence="8">
    <location>
        <begin position="222"/>
        <end position="247"/>
    </location>
</feature>
<dbReference type="Proteomes" id="UP000217199">
    <property type="component" value="Unassembled WGS sequence"/>
</dbReference>
<keyword evidence="10" id="KW-1185">Reference proteome</keyword>
<dbReference type="CDD" id="cd23995">
    <property type="entry name" value="Seipin_BSCL2_like"/>
    <property type="match status" value="1"/>
</dbReference>
<dbReference type="PANTHER" id="PTHR21212">
    <property type="entry name" value="BERNARDINELLI-SEIP CONGENITAL LIPODYSTROPHY 2 HOMOLOG BSCL2 PROTEIN"/>
    <property type="match status" value="1"/>
</dbReference>
<evidence type="ECO:0000313" key="9">
    <source>
        <dbReference type="EMBL" id="PAV22279.1"/>
    </source>
</evidence>
<comment type="caution">
    <text evidence="9">The sequence shown here is derived from an EMBL/GenBank/DDBJ whole genome shotgun (WGS) entry which is preliminary data.</text>
</comment>
<evidence type="ECO:0000256" key="5">
    <source>
        <dbReference type="ARBA" id="ARBA00023098"/>
    </source>
</evidence>
<reference evidence="9 10" key="1">
    <citation type="journal article" date="2017" name="Mol. Ecol.">
        <title>Comparative and population genomic landscape of Phellinus noxius: A hypervariable fungus causing root rot in trees.</title>
        <authorList>
            <person name="Chung C.L."/>
            <person name="Lee T.J."/>
            <person name="Akiba M."/>
            <person name="Lee H.H."/>
            <person name="Kuo T.H."/>
            <person name="Liu D."/>
            <person name="Ke H.M."/>
            <person name="Yokoi T."/>
            <person name="Roa M.B."/>
            <person name="Lu M.J."/>
            <person name="Chang Y.Y."/>
            <person name="Ann P.J."/>
            <person name="Tsai J.N."/>
            <person name="Chen C.Y."/>
            <person name="Tzean S.S."/>
            <person name="Ota Y."/>
            <person name="Hattori T."/>
            <person name="Sahashi N."/>
            <person name="Liou R.F."/>
            <person name="Kikuchi T."/>
            <person name="Tsai I.J."/>
        </authorList>
    </citation>
    <scope>NUCLEOTIDE SEQUENCE [LARGE SCALE GENOMIC DNA]</scope>
    <source>
        <strain evidence="9 10">FFPRI411160</strain>
    </source>
</reference>
<dbReference type="GO" id="GO:0005789">
    <property type="term" value="C:endoplasmic reticulum membrane"/>
    <property type="evidence" value="ECO:0007669"/>
    <property type="project" value="UniProtKB-SubCell"/>
</dbReference>
<dbReference type="PANTHER" id="PTHR21212:SF0">
    <property type="entry name" value="SEIPIN"/>
    <property type="match status" value="1"/>
</dbReference>
<dbReference type="GO" id="GO:0006629">
    <property type="term" value="P:lipid metabolic process"/>
    <property type="evidence" value="ECO:0007669"/>
    <property type="project" value="UniProtKB-KW"/>
</dbReference>
<sequence length="322" mass="35947">MEHPEDSQLQTHDGFPSSLVSRFKGVAKGWVPNIVPLITIFAALPYLLFLSLIAGWLIWSRVPTGWSAPIYLRYGEDTSPHAFTEVAGLAPTQTYEIALKLVVPTNEANYGLGNFMTSVTFYSTSNKTIASFERPSLVLPQKTGLIAYVHDTRLQTLTIPLSTSFIPGFSRVSAHVIVGRRDGWKSTTGGVVRDLNVHEASIEGIVKPIGLQRVLYRFPLTVSMLASAIFFFVSSLTLLSCLLPSVFRGLVKDIEPESEHKPEAIDVKETKEEDEGKIRPMTTIRRISSRRQEEAEDEDADTNPTIDIRRRTRRGSVKEEEE</sequence>
<accession>A0A286URV5</accession>
<evidence type="ECO:0000256" key="1">
    <source>
        <dbReference type="ARBA" id="ARBA00004477"/>
    </source>
</evidence>
<dbReference type="STRING" id="2282107.A0A286URV5"/>
<dbReference type="AlphaFoldDB" id="A0A286URV5"/>
<evidence type="ECO:0000256" key="8">
    <source>
        <dbReference type="SAM" id="Phobius"/>
    </source>
</evidence>
<evidence type="ECO:0000256" key="4">
    <source>
        <dbReference type="ARBA" id="ARBA00022989"/>
    </source>
</evidence>
<evidence type="ECO:0000256" key="6">
    <source>
        <dbReference type="ARBA" id="ARBA00023136"/>
    </source>
</evidence>
<proteinExistence type="predicted"/>
<keyword evidence="6 8" id="KW-0472">Membrane</keyword>
<feature type="transmembrane region" description="Helical" evidence="8">
    <location>
        <begin position="34"/>
        <end position="59"/>
    </location>
</feature>
<dbReference type="InParanoid" id="A0A286URV5"/>
<evidence type="ECO:0000256" key="7">
    <source>
        <dbReference type="SAM" id="MobiDB-lite"/>
    </source>
</evidence>
<name>A0A286URV5_9AGAM</name>
<evidence type="ECO:0000256" key="3">
    <source>
        <dbReference type="ARBA" id="ARBA00022824"/>
    </source>
</evidence>
<keyword evidence="5" id="KW-0443">Lipid metabolism</keyword>
<dbReference type="InterPro" id="IPR009617">
    <property type="entry name" value="Seipin"/>
</dbReference>
<organism evidence="9 10">
    <name type="scientific">Pyrrhoderma noxium</name>
    <dbReference type="NCBI Taxonomy" id="2282107"/>
    <lineage>
        <taxon>Eukaryota</taxon>
        <taxon>Fungi</taxon>
        <taxon>Dikarya</taxon>
        <taxon>Basidiomycota</taxon>
        <taxon>Agaricomycotina</taxon>
        <taxon>Agaricomycetes</taxon>
        <taxon>Hymenochaetales</taxon>
        <taxon>Hymenochaetaceae</taxon>
        <taxon>Pyrrhoderma</taxon>
    </lineage>
</organism>
<keyword evidence="4 8" id="KW-1133">Transmembrane helix</keyword>
<feature type="region of interest" description="Disordered" evidence="7">
    <location>
        <begin position="259"/>
        <end position="322"/>
    </location>
</feature>
<feature type="compositionally biased region" description="Basic and acidic residues" evidence="7">
    <location>
        <begin position="259"/>
        <end position="278"/>
    </location>
</feature>